<evidence type="ECO:0000313" key="1">
    <source>
        <dbReference type="EMBL" id="KAJ7216670.1"/>
    </source>
</evidence>
<comment type="caution">
    <text evidence="1">The sequence shown here is derived from an EMBL/GenBank/DDBJ whole genome shotgun (WGS) entry which is preliminary data.</text>
</comment>
<reference evidence="1" key="1">
    <citation type="submission" date="2023-03" db="EMBL/GenBank/DDBJ databases">
        <title>Massive genome expansion in bonnet fungi (Mycena s.s.) driven by repeated elements and novel gene families across ecological guilds.</title>
        <authorList>
            <consortium name="Lawrence Berkeley National Laboratory"/>
            <person name="Harder C.B."/>
            <person name="Miyauchi S."/>
            <person name="Viragh M."/>
            <person name="Kuo A."/>
            <person name="Thoen E."/>
            <person name="Andreopoulos B."/>
            <person name="Lu D."/>
            <person name="Skrede I."/>
            <person name="Drula E."/>
            <person name="Henrissat B."/>
            <person name="Morin E."/>
            <person name="Kohler A."/>
            <person name="Barry K."/>
            <person name="LaButti K."/>
            <person name="Morin E."/>
            <person name="Salamov A."/>
            <person name="Lipzen A."/>
            <person name="Mereny Z."/>
            <person name="Hegedus B."/>
            <person name="Baldrian P."/>
            <person name="Stursova M."/>
            <person name="Weitz H."/>
            <person name="Taylor A."/>
            <person name="Grigoriev I.V."/>
            <person name="Nagy L.G."/>
            <person name="Martin F."/>
            <person name="Kauserud H."/>
        </authorList>
    </citation>
    <scope>NUCLEOTIDE SEQUENCE</scope>
    <source>
        <strain evidence="1">9144</strain>
    </source>
</reference>
<name>A0AAD6YFE4_9AGAR</name>
<dbReference type="Proteomes" id="UP001219525">
    <property type="component" value="Unassembled WGS sequence"/>
</dbReference>
<protein>
    <submittedName>
        <fullName evidence="1">Uncharacterized protein</fullName>
    </submittedName>
</protein>
<dbReference type="AlphaFoldDB" id="A0AAD6YFE4"/>
<gene>
    <name evidence="1" type="ORF">GGX14DRAFT_562235</name>
</gene>
<proteinExistence type="predicted"/>
<organism evidence="1 2">
    <name type="scientific">Mycena pura</name>
    <dbReference type="NCBI Taxonomy" id="153505"/>
    <lineage>
        <taxon>Eukaryota</taxon>
        <taxon>Fungi</taxon>
        <taxon>Dikarya</taxon>
        <taxon>Basidiomycota</taxon>
        <taxon>Agaricomycotina</taxon>
        <taxon>Agaricomycetes</taxon>
        <taxon>Agaricomycetidae</taxon>
        <taxon>Agaricales</taxon>
        <taxon>Marasmiineae</taxon>
        <taxon>Mycenaceae</taxon>
        <taxon>Mycena</taxon>
    </lineage>
</organism>
<sequence>MKIEYSTREEKAAATLRNVRAYRERQRTKQAARAAARRSGKTLPRLSHVGALPPWVEELVLEPLEHHISKKHPPQFPPAEVEYWLQQPPYPPHSAWDVEPRDRAARHQYAVDTVRLGWHLSGIYIQRHEDWVRARQAEALTSRGAEPEWRRQMCELIDAFEAVLDHPYHPIYEREFAMRKLWLRAQARKIYGLYHLEFL</sequence>
<keyword evidence="2" id="KW-1185">Reference proteome</keyword>
<evidence type="ECO:0000313" key="2">
    <source>
        <dbReference type="Proteomes" id="UP001219525"/>
    </source>
</evidence>
<dbReference type="EMBL" id="JARJCW010000015">
    <property type="protein sequence ID" value="KAJ7216670.1"/>
    <property type="molecule type" value="Genomic_DNA"/>
</dbReference>
<accession>A0AAD6YFE4</accession>